<dbReference type="InterPro" id="IPR003960">
    <property type="entry name" value="ATPase_AAA_CS"/>
</dbReference>
<evidence type="ECO:0000256" key="2">
    <source>
        <dbReference type="ARBA" id="ARBA00022448"/>
    </source>
</evidence>
<dbReference type="GO" id="GO:0000149">
    <property type="term" value="F:SNARE binding"/>
    <property type="evidence" value="ECO:0007669"/>
    <property type="project" value="EnsemblFungi"/>
</dbReference>
<feature type="domain" description="AAA+ ATPase" evidence="9">
    <location>
        <begin position="266"/>
        <end position="410"/>
    </location>
</feature>
<evidence type="ECO:0000256" key="1">
    <source>
        <dbReference type="ARBA" id="ARBA00006914"/>
    </source>
</evidence>
<dbReference type="GO" id="GO:0035494">
    <property type="term" value="P:SNARE complex disassembly"/>
    <property type="evidence" value="ECO:0007669"/>
    <property type="project" value="EnsemblFungi"/>
</dbReference>
<dbReference type="PROSITE" id="PS00674">
    <property type="entry name" value="AAA"/>
    <property type="match status" value="1"/>
</dbReference>
<dbReference type="FunFam" id="3.40.50.300:FF:000166">
    <property type="entry name" value="vesicle-fusing ATPase isoform X1"/>
    <property type="match status" value="1"/>
</dbReference>
<accession>L2GW90</accession>
<keyword evidence="3 7" id="KW-0547">Nucleotide-binding</keyword>
<dbReference type="GO" id="GO:0000045">
    <property type="term" value="P:autophagosome assembly"/>
    <property type="evidence" value="ECO:0007669"/>
    <property type="project" value="EnsemblFungi"/>
</dbReference>
<dbReference type="PANTHER" id="PTHR23078">
    <property type="entry name" value="VESICULAR-FUSION PROTEIN NSF"/>
    <property type="match status" value="1"/>
</dbReference>
<dbReference type="InterPro" id="IPR027417">
    <property type="entry name" value="P-loop_NTPase"/>
</dbReference>
<dbReference type="Pfam" id="PF17862">
    <property type="entry name" value="AAA_lid_3"/>
    <property type="match status" value="1"/>
</dbReference>
<keyword evidence="2 7" id="KW-0813">Transport</keyword>
<reference evidence="11" key="1">
    <citation type="submission" date="2011-03" db="EMBL/GenBank/DDBJ databases">
        <title>The genome sequence of Vavraia culicis strain floridensis.</title>
        <authorList>
            <consortium name="The Broad Institute Genome Sequencing Platform"/>
            <person name="Cuomo C."/>
            <person name="Becnel J."/>
            <person name="Sanscrainte N."/>
            <person name="Young S.K."/>
            <person name="Zeng Q."/>
            <person name="Gargeya S."/>
            <person name="Fitzgerald M."/>
            <person name="Haas B."/>
            <person name="Abouelleil A."/>
            <person name="Alvarado L."/>
            <person name="Arachchi H.M."/>
            <person name="Berlin A."/>
            <person name="Chapman S.B."/>
            <person name="Gearin G."/>
            <person name="Goldberg J."/>
            <person name="Griggs A."/>
            <person name="Gujja S."/>
            <person name="Hansen M."/>
            <person name="Heiman D."/>
            <person name="Howarth C."/>
            <person name="Larimer J."/>
            <person name="Lui A."/>
            <person name="MacDonald P.J.P."/>
            <person name="McCowen C."/>
            <person name="Montmayeur A."/>
            <person name="Murphy C."/>
            <person name="Neiman D."/>
            <person name="Pearson M."/>
            <person name="Priest M."/>
            <person name="Roberts A."/>
            <person name="Saif S."/>
            <person name="Shea T."/>
            <person name="Sisk P."/>
            <person name="Stolte C."/>
            <person name="Sykes S."/>
            <person name="Wortman J."/>
            <person name="Nusbaum C."/>
            <person name="Birren B."/>
        </authorList>
    </citation>
    <scope>NUCLEOTIDE SEQUENCE [LARGE SCALE GENOMIC DNA]</scope>
    <source>
        <strain evidence="11">floridensis</strain>
    </source>
</reference>
<evidence type="ECO:0000256" key="5">
    <source>
        <dbReference type="ARBA" id="ARBA00022927"/>
    </source>
</evidence>
<evidence type="ECO:0000256" key="3">
    <source>
        <dbReference type="ARBA" id="ARBA00022741"/>
    </source>
</evidence>
<evidence type="ECO:0000313" key="11">
    <source>
        <dbReference type="Proteomes" id="UP000011081"/>
    </source>
</evidence>
<dbReference type="GO" id="GO:0070300">
    <property type="term" value="F:phosphatidic acid binding"/>
    <property type="evidence" value="ECO:0007669"/>
    <property type="project" value="EnsemblFungi"/>
</dbReference>
<keyword evidence="4 7" id="KW-0067">ATP-binding</keyword>
<keyword evidence="7" id="KW-0963">Cytoplasm</keyword>
<dbReference type="FunCoup" id="L2GW90">
    <property type="interactions" value="171"/>
</dbReference>
<organism evidence="10 11">
    <name type="scientific">Vavraia culicis (isolate floridensis)</name>
    <name type="common">Microsporidian parasite</name>
    <dbReference type="NCBI Taxonomy" id="948595"/>
    <lineage>
        <taxon>Eukaryota</taxon>
        <taxon>Fungi</taxon>
        <taxon>Fungi incertae sedis</taxon>
        <taxon>Microsporidia</taxon>
        <taxon>Pleistophoridae</taxon>
        <taxon>Vavraia</taxon>
    </lineage>
</organism>
<dbReference type="GO" id="GO:0043001">
    <property type="term" value="P:Golgi to plasma membrane protein transport"/>
    <property type="evidence" value="ECO:0007669"/>
    <property type="project" value="EnsemblFungi"/>
</dbReference>
<feature type="region of interest" description="Disordered" evidence="8">
    <location>
        <begin position="474"/>
        <end position="516"/>
    </location>
</feature>
<dbReference type="Gene3D" id="3.40.50.300">
    <property type="entry name" value="P-loop containing nucleotide triphosphate hydrolases"/>
    <property type="match status" value="2"/>
</dbReference>
<dbReference type="OMA" id="QFEQHVT"/>
<dbReference type="InterPro" id="IPR041569">
    <property type="entry name" value="AAA_lid_3"/>
</dbReference>
<dbReference type="Proteomes" id="UP000011081">
    <property type="component" value="Unassembled WGS sequence"/>
</dbReference>
<dbReference type="GO" id="GO:0006888">
    <property type="term" value="P:endoplasmic reticulum to Golgi vesicle-mediated transport"/>
    <property type="evidence" value="ECO:0007669"/>
    <property type="project" value="EnsemblFungi"/>
</dbReference>
<comment type="similarity">
    <text evidence="1 7">Belongs to the AAA ATPase family.</text>
</comment>
<dbReference type="InterPro" id="IPR039812">
    <property type="entry name" value="Vesicle-fus_ATPase"/>
</dbReference>
<dbReference type="InterPro" id="IPR003593">
    <property type="entry name" value="AAA+_ATPase"/>
</dbReference>
<evidence type="ECO:0000256" key="7">
    <source>
        <dbReference type="RuleBase" id="RU367045"/>
    </source>
</evidence>
<evidence type="ECO:0000259" key="9">
    <source>
        <dbReference type="SMART" id="SM00382"/>
    </source>
</evidence>
<dbReference type="GO" id="GO:0005524">
    <property type="term" value="F:ATP binding"/>
    <property type="evidence" value="ECO:0007669"/>
    <property type="project" value="UniProtKB-UniRule"/>
</dbReference>
<dbReference type="GO" id="GO:0016887">
    <property type="term" value="F:ATP hydrolysis activity"/>
    <property type="evidence" value="ECO:0007669"/>
    <property type="project" value="EnsemblFungi"/>
</dbReference>
<dbReference type="PANTHER" id="PTHR23078:SF3">
    <property type="entry name" value="VESICLE-FUSING ATPASE"/>
    <property type="match status" value="1"/>
</dbReference>
<dbReference type="InParanoid" id="L2GW90"/>
<gene>
    <name evidence="10" type="ORF">VCUG_00599</name>
</gene>
<dbReference type="Gene3D" id="1.10.8.60">
    <property type="match status" value="1"/>
</dbReference>
<dbReference type="CDD" id="cd00009">
    <property type="entry name" value="AAA"/>
    <property type="match status" value="1"/>
</dbReference>
<dbReference type="EMBL" id="GL877410">
    <property type="protein sequence ID" value="ELA47879.2"/>
    <property type="molecule type" value="Genomic_DNA"/>
</dbReference>
<feature type="domain" description="AAA+ ATPase" evidence="9">
    <location>
        <begin position="583"/>
        <end position="717"/>
    </location>
</feature>
<dbReference type="VEuPathDB" id="MicrosporidiaDB:VCUG_00599"/>
<protein>
    <recommendedName>
        <fullName evidence="7">Vesicular-fusion protein SEC18</fullName>
    </recommendedName>
</protein>
<dbReference type="InterPro" id="IPR003959">
    <property type="entry name" value="ATPase_AAA_core"/>
</dbReference>
<keyword evidence="5 7" id="KW-0653">Protein transport</keyword>
<dbReference type="InterPro" id="IPR025662">
    <property type="entry name" value="Sigma_54_int_dom_ATP-bd_1"/>
</dbReference>
<dbReference type="STRING" id="948595.L2GW90"/>
<keyword evidence="7" id="KW-0931">ER-Golgi transport</keyword>
<keyword evidence="11" id="KW-1185">Reference proteome</keyword>
<evidence type="ECO:0000256" key="8">
    <source>
        <dbReference type="SAM" id="MobiDB-lite"/>
    </source>
</evidence>
<dbReference type="FunFam" id="3.40.50.300:FF:000154">
    <property type="entry name" value="Vesicle-fusing ATPase 1"/>
    <property type="match status" value="1"/>
</dbReference>
<dbReference type="AlphaFoldDB" id="L2GW90"/>
<proteinExistence type="inferred from homology"/>
<dbReference type="HOGENOM" id="CLU_008037_2_0_1"/>
<dbReference type="GO" id="GO:0048280">
    <property type="term" value="P:vesicle fusion with Golgi apparatus"/>
    <property type="evidence" value="ECO:0007669"/>
    <property type="project" value="EnsemblFungi"/>
</dbReference>
<dbReference type="GO" id="GO:0048219">
    <property type="term" value="P:inter-Golgi cisterna vesicle-mediated transport"/>
    <property type="evidence" value="ECO:0007669"/>
    <property type="project" value="EnsemblFungi"/>
</dbReference>
<feature type="compositionally biased region" description="Basic and acidic residues" evidence="8">
    <location>
        <begin position="488"/>
        <end position="498"/>
    </location>
</feature>
<dbReference type="OrthoDB" id="9982946at2759"/>
<dbReference type="PROSITE" id="PS00675">
    <property type="entry name" value="SIGMA54_INTERACT_1"/>
    <property type="match status" value="1"/>
</dbReference>
<comment type="subcellular location">
    <subcellularLocation>
        <location evidence="7">Cytoplasm</location>
    </subcellularLocation>
</comment>
<dbReference type="GO" id="GO:0005795">
    <property type="term" value="C:Golgi stack"/>
    <property type="evidence" value="ECO:0007669"/>
    <property type="project" value="TreeGrafter"/>
</dbReference>
<dbReference type="SMART" id="SM00382">
    <property type="entry name" value="AAA"/>
    <property type="match status" value="2"/>
</dbReference>
<dbReference type="GeneID" id="19878484"/>
<sequence>MFILSVAPWWYSSTPVSGVKHFVSAPHLRIKIALTFTPTMNDQIKLKVKKPLMPASLYSPTIAMPAIFPPTSLISINNIIYAYGALPTNNRVVEMNSAQRENHGVAIDSEVTVKEFTGKLMDIALVKIKLLPVHAGDKTISRKEMTEKFVSIYNNYPLSLGQLFYLKSEDDPIKAEVCEIMLEDKTGDAVDMCGMVSFKTNVHLFTASMHLTIDQPSDENVLLKTNFNFFSLGIGGLKEEFATMFRRAFLSRVYKKDLMDRLRIDHVKGIMLYGPPGTGKTLIARQIGRLLNAREPKIVNGPEVLNKYVGQSEENIRELFKDAEKEWKKKGSASHLHIIIFDEIDAVCKKRSENSSITDQVVNQLLSKMDGVESLNNILVIGMTNRMDLIDPALLRPGRFEIHIEIGLPNLGDRKEILEIHTAALKNNNVLENVSLEEVAKQTNNYTGAELTAVVKSAVSYALERGLKRKNEEFDDDADSGIDEASSDLEHGSGDAKHGTCGGARAEGTQKDDPRQSIRVSDNIKVTMEDFLKAIDEVKPAFGLNEQEFTIFKKNYYSLKHHTDTMQQIKEKISYLLKTTFYNTSNILLCGESGVGKTTLSVRAALGMKIPYVKLISPREVIGYSEVEKIQFIKEIFINGYKCKQCLIIIDDIESLIDYVPLGPRFSNAVLQTIKTFVRMESNGKCFVIATCSSLEIIEELSLRESFDSLVVVRKINRNDIEELREQNDAFGSVECDEIGIRELLGMLDICDLATE</sequence>
<dbReference type="RefSeq" id="XP_008073606.1">
    <property type="nucleotide sequence ID" value="XM_008075415.1"/>
</dbReference>
<dbReference type="GO" id="GO:0042144">
    <property type="term" value="P:vacuole fusion, non-autophagic"/>
    <property type="evidence" value="ECO:0007669"/>
    <property type="project" value="EnsemblFungi"/>
</dbReference>
<comment type="function">
    <text evidence="6 7">Required for vesicle-mediated transport. Catalyzes the fusion of transport vesicles within the Golgi cisternae. Is also required for transport from the endoplasmic reticulum to the Golgi stack. Seems to function as a fusion protein required for the delivery of cargo proteins to all compartments of the Golgi stack independent of vesicle origin.</text>
</comment>
<evidence type="ECO:0000256" key="4">
    <source>
        <dbReference type="ARBA" id="ARBA00022840"/>
    </source>
</evidence>
<feature type="compositionally biased region" description="Acidic residues" evidence="8">
    <location>
        <begin position="474"/>
        <end position="487"/>
    </location>
</feature>
<evidence type="ECO:0000313" key="10">
    <source>
        <dbReference type="EMBL" id="ELA47879.2"/>
    </source>
</evidence>
<evidence type="ECO:0000256" key="6">
    <source>
        <dbReference type="ARBA" id="ARBA00056429"/>
    </source>
</evidence>
<dbReference type="Pfam" id="PF00004">
    <property type="entry name" value="AAA"/>
    <property type="match status" value="2"/>
</dbReference>
<name>L2GW90_VAVCU</name>
<keyword evidence="7" id="KW-0378">Hydrolase</keyword>
<dbReference type="SUPFAM" id="SSF52540">
    <property type="entry name" value="P-loop containing nucleoside triphosphate hydrolases"/>
    <property type="match status" value="2"/>
</dbReference>